<gene>
    <name evidence="1" type="ORF">ONT23_04215</name>
</gene>
<sequence length="126" mass="14433">MDFFDLLFGGGEAIQSMFQLGFIPKEEDFREFSSVEYQQFNEKECDICGKMYTFNSDLPVSGNDIYAFSEKEKEFMVKGAEIIDGLCEKKTFISDDVKLRYVATLLPGVFSEGTKYACNEEKSMKK</sequence>
<dbReference type="AlphaFoldDB" id="A0AAW5UEU1"/>
<comment type="caution">
    <text evidence="1">The sequence shown here is derived from an EMBL/GenBank/DDBJ whole genome shotgun (WGS) entry which is preliminary data.</text>
</comment>
<evidence type="ECO:0000313" key="2">
    <source>
        <dbReference type="Proteomes" id="UP001209168"/>
    </source>
</evidence>
<reference evidence="1" key="1">
    <citation type="submission" date="2022-11" db="EMBL/GenBank/DDBJ databases">
        <title>Genomic repertoires linked with pathogenic potency of arthritogenic Prevotella copri isolated from the gut of rheumatoid arthritis patients.</title>
        <authorList>
            <person name="Nii T."/>
            <person name="Maeda Y."/>
            <person name="Motooka D."/>
            <person name="Naito M."/>
            <person name="Matsumoto Y."/>
            <person name="Ogawa T."/>
            <person name="Oguro-Igashira E."/>
            <person name="Kishikawa T."/>
            <person name="Yamashita M."/>
            <person name="Koizumi S."/>
            <person name="Kurakawa T."/>
            <person name="Okumura R."/>
            <person name="Kayama H."/>
            <person name="Murakami M."/>
            <person name="Sakaguchi T."/>
            <person name="Das B."/>
            <person name="Nakamura S."/>
            <person name="Okada Y."/>
            <person name="Kumanogoh A."/>
            <person name="Takeda K."/>
        </authorList>
    </citation>
    <scope>NUCLEOTIDE SEQUENCE</scope>
    <source>
        <strain evidence="1">H012_8</strain>
    </source>
</reference>
<name>A0AAW5UEU1_9BACT</name>
<protein>
    <submittedName>
        <fullName evidence="1">Uncharacterized protein</fullName>
    </submittedName>
</protein>
<accession>A0AAW5UEU1</accession>
<dbReference type="Proteomes" id="UP001209168">
    <property type="component" value="Unassembled WGS sequence"/>
</dbReference>
<dbReference type="RefSeq" id="WP_264899584.1">
    <property type="nucleotide sequence ID" value="NZ_JAPDVH010000001.1"/>
</dbReference>
<organism evidence="1 2">
    <name type="scientific">Segatella copri</name>
    <dbReference type="NCBI Taxonomy" id="165179"/>
    <lineage>
        <taxon>Bacteria</taxon>
        <taxon>Pseudomonadati</taxon>
        <taxon>Bacteroidota</taxon>
        <taxon>Bacteroidia</taxon>
        <taxon>Bacteroidales</taxon>
        <taxon>Prevotellaceae</taxon>
        <taxon>Segatella</taxon>
    </lineage>
</organism>
<evidence type="ECO:0000313" key="1">
    <source>
        <dbReference type="EMBL" id="MCW4154757.1"/>
    </source>
</evidence>
<dbReference type="EMBL" id="JAPDVH010000001">
    <property type="protein sequence ID" value="MCW4154757.1"/>
    <property type="molecule type" value="Genomic_DNA"/>
</dbReference>
<proteinExistence type="predicted"/>